<reference evidence="9" key="1">
    <citation type="submission" date="2024-02" db="EMBL/GenBank/DDBJ databases">
        <title>Tomenella chthoni gen. nov. sp. nov., a member of the family Jonesiaceae isolated from bat guano.</title>
        <authorList>
            <person name="Miller S.L."/>
            <person name="King J."/>
            <person name="Sankaranarayanan K."/>
            <person name="Lawson P.A."/>
        </authorList>
    </citation>
    <scope>NUCLEOTIDE SEQUENCE</scope>
    <source>
        <strain evidence="9">BS-20</strain>
    </source>
</reference>
<evidence type="ECO:0000256" key="6">
    <source>
        <dbReference type="ARBA" id="ARBA00023136"/>
    </source>
</evidence>
<dbReference type="PANTHER" id="PTHR30506">
    <property type="entry name" value="INNER MEMBRANE PROTEIN"/>
    <property type="match status" value="1"/>
</dbReference>
<evidence type="ECO:0000256" key="2">
    <source>
        <dbReference type="ARBA" id="ARBA00008193"/>
    </source>
</evidence>
<feature type="transmembrane region" description="Helical" evidence="7">
    <location>
        <begin position="121"/>
        <end position="142"/>
    </location>
</feature>
<feature type="domain" description="Glycine transporter" evidence="8">
    <location>
        <begin position="14"/>
        <end position="85"/>
    </location>
</feature>
<feature type="transmembrane region" description="Helical" evidence="7">
    <location>
        <begin position="154"/>
        <end position="172"/>
    </location>
</feature>
<name>A0AAU7DSL0_9MICO</name>
<keyword evidence="4 7" id="KW-0812">Transmembrane</keyword>
<evidence type="ECO:0000256" key="4">
    <source>
        <dbReference type="ARBA" id="ARBA00022692"/>
    </source>
</evidence>
<dbReference type="GO" id="GO:0005886">
    <property type="term" value="C:plasma membrane"/>
    <property type="evidence" value="ECO:0007669"/>
    <property type="project" value="UniProtKB-SubCell"/>
</dbReference>
<gene>
    <name evidence="9" type="ORF">V5R04_08125</name>
</gene>
<evidence type="ECO:0000256" key="3">
    <source>
        <dbReference type="ARBA" id="ARBA00022475"/>
    </source>
</evidence>
<sequence>MTEIGTWVFEGLWITGILAFAISGALVGVRHNLDLLGVLVVGISTGIGGGVIRDMILGVHPPVSFLHWPYWVTALVGSLAVFFFHPGLSKIRRFEIVFDAFGLGIFCAYGAAVATDAGIDVVTAVFVGTIVSIGGGVIRDVLVNDVPGVLTRELYAVSAIVGATIATLITYFTGNLLIASIVGGTVATALRLTSYANGWHLPKPRKASA</sequence>
<feature type="transmembrane region" description="Helical" evidence="7">
    <location>
        <begin position="12"/>
        <end position="29"/>
    </location>
</feature>
<evidence type="ECO:0000259" key="8">
    <source>
        <dbReference type="Pfam" id="PF03458"/>
    </source>
</evidence>
<keyword evidence="6 7" id="KW-0472">Membrane</keyword>
<feature type="domain" description="Glycine transporter" evidence="8">
    <location>
        <begin position="97"/>
        <end position="169"/>
    </location>
</feature>
<organism evidence="9">
    <name type="scientific">Jonesiaceae bacterium BS-20</name>
    <dbReference type="NCBI Taxonomy" id="3120821"/>
    <lineage>
        <taxon>Bacteria</taxon>
        <taxon>Bacillati</taxon>
        <taxon>Actinomycetota</taxon>
        <taxon>Actinomycetes</taxon>
        <taxon>Micrococcales</taxon>
        <taxon>Jonesiaceae</taxon>
    </lineage>
</organism>
<keyword evidence="3" id="KW-1003">Cell membrane</keyword>
<evidence type="ECO:0000256" key="1">
    <source>
        <dbReference type="ARBA" id="ARBA00004651"/>
    </source>
</evidence>
<protein>
    <submittedName>
        <fullName evidence="9">Trimeric intracellular cation channel family protein</fullName>
    </submittedName>
</protein>
<feature type="transmembrane region" description="Helical" evidence="7">
    <location>
        <begin position="96"/>
        <end position="115"/>
    </location>
</feature>
<accession>A0AAU7DSL0</accession>
<proteinExistence type="inferred from homology"/>
<evidence type="ECO:0000256" key="5">
    <source>
        <dbReference type="ARBA" id="ARBA00022989"/>
    </source>
</evidence>
<evidence type="ECO:0000256" key="7">
    <source>
        <dbReference type="SAM" id="Phobius"/>
    </source>
</evidence>
<dbReference type="EMBL" id="CP146203">
    <property type="protein sequence ID" value="XBH20223.1"/>
    <property type="molecule type" value="Genomic_DNA"/>
</dbReference>
<evidence type="ECO:0000313" key="9">
    <source>
        <dbReference type="EMBL" id="XBH20223.1"/>
    </source>
</evidence>
<dbReference type="AlphaFoldDB" id="A0AAU7DSL0"/>
<comment type="similarity">
    <text evidence="2">Belongs to the UPF0126 family.</text>
</comment>
<comment type="subcellular location">
    <subcellularLocation>
        <location evidence="1">Cell membrane</location>
        <topology evidence="1">Multi-pass membrane protein</topology>
    </subcellularLocation>
</comment>
<dbReference type="PANTHER" id="PTHR30506:SF3">
    <property type="entry name" value="UPF0126 INNER MEMBRANE PROTEIN YADS-RELATED"/>
    <property type="match status" value="1"/>
</dbReference>
<keyword evidence="5 7" id="KW-1133">Transmembrane helix</keyword>
<feature type="transmembrane region" description="Helical" evidence="7">
    <location>
        <begin position="36"/>
        <end position="56"/>
    </location>
</feature>
<dbReference type="InterPro" id="IPR005115">
    <property type="entry name" value="Gly_transporter"/>
</dbReference>
<dbReference type="Pfam" id="PF03458">
    <property type="entry name" value="Gly_transporter"/>
    <property type="match status" value="2"/>
</dbReference>
<feature type="transmembrane region" description="Helical" evidence="7">
    <location>
        <begin position="68"/>
        <end position="84"/>
    </location>
</feature>